<dbReference type="EMBL" id="FOCF01000003">
    <property type="protein sequence ID" value="SEM93707.1"/>
    <property type="molecule type" value="Genomic_DNA"/>
</dbReference>
<proteinExistence type="predicted"/>
<keyword evidence="1" id="KW-1133">Transmembrane helix</keyword>
<evidence type="ECO:0000313" key="3">
    <source>
        <dbReference type="Proteomes" id="UP000199206"/>
    </source>
</evidence>
<evidence type="ECO:0000256" key="1">
    <source>
        <dbReference type="SAM" id="Phobius"/>
    </source>
</evidence>
<evidence type="ECO:0000313" key="2">
    <source>
        <dbReference type="EMBL" id="SEM93707.1"/>
    </source>
</evidence>
<reference evidence="3" key="1">
    <citation type="submission" date="2016-10" db="EMBL/GenBank/DDBJ databases">
        <authorList>
            <person name="Varghese N."/>
            <person name="Submissions S."/>
        </authorList>
    </citation>
    <scope>NUCLEOTIDE SEQUENCE [LARGE SCALE GENOMIC DNA]</scope>
    <source>
        <strain evidence="3">S6-262</strain>
    </source>
</reference>
<accession>A0A1H8CI07</accession>
<keyword evidence="3" id="KW-1185">Reference proteome</keyword>
<feature type="transmembrane region" description="Helical" evidence="1">
    <location>
        <begin position="12"/>
        <end position="30"/>
    </location>
</feature>
<sequence>MMLAVWRAVGRDAAWLGLLAVVCVAALFGFG</sequence>
<gene>
    <name evidence="2" type="ORF">SAMN05192583_1585</name>
</gene>
<dbReference type="AlphaFoldDB" id="A0A1H8CI07"/>
<dbReference type="Proteomes" id="UP000199206">
    <property type="component" value="Unassembled WGS sequence"/>
</dbReference>
<dbReference type="STRING" id="1166340.SAMN05192583_1585"/>
<keyword evidence="1" id="KW-0812">Transmembrane</keyword>
<name>A0A1H8CI07_9SPHN</name>
<keyword evidence="1" id="KW-0472">Membrane</keyword>
<organism evidence="2 3">
    <name type="scientific">Sphingomonas gellani</name>
    <dbReference type="NCBI Taxonomy" id="1166340"/>
    <lineage>
        <taxon>Bacteria</taxon>
        <taxon>Pseudomonadati</taxon>
        <taxon>Pseudomonadota</taxon>
        <taxon>Alphaproteobacteria</taxon>
        <taxon>Sphingomonadales</taxon>
        <taxon>Sphingomonadaceae</taxon>
        <taxon>Sphingomonas</taxon>
    </lineage>
</organism>
<protein>
    <submittedName>
        <fullName evidence="2">Uncharacterized protein</fullName>
    </submittedName>
</protein>